<feature type="region of interest" description="Disordered" evidence="1">
    <location>
        <begin position="109"/>
        <end position="138"/>
    </location>
</feature>
<protein>
    <submittedName>
        <fullName evidence="2">Uncharacterized protein</fullName>
    </submittedName>
</protein>
<dbReference type="EMBL" id="BMAU01021422">
    <property type="protein sequence ID" value="GFY34245.1"/>
    <property type="molecule type" value="Genomic_DNA"/>
</dbReference>
<gene>
    <name evidence="2" type="ORF">TNCV_2505481</name>
</gene>
<evidence type="ECO:0000313" key="3">
    <source>
        <dbReference type="Proteomes" id="UP000887159"/>
    </source>
</evidence>
<sequence>MSRSDGQSEVRPPVFKSPNKLGTHFSTHYRFLRRNRRQYEQLTVFDRGRLNRPQRSSGSQKVECTVAEGQDVPGTQMIARIVQSEEGHFGTNNVASIDSTPLTFQTSSAIKRNHKETTDHWLEEPTSAKTLATTDPTS</sequence>
<dbReference type="Proteomes" id="UP000887159">
    <property type="component" value="Unassembled WGS sequence"/>
</dbReference>
<proteinExistence type="predicted"/>
<accession>A0A8X7BK73</accession>
<comment type="caution">
    <text evidence="2">The sequence shown here is derived from an EMBL/GenBank/DDBJ whole genome shotgun (WGS) entry which is preliminary data.</text>
</comment>
<evidence type="ECO:0000313" key="2">
    <source>
        <dbReference type="EMBL" id="GFY34245.1"/>
    </source>
</evidence>
<dbReference type="AlphaFoldDB" id="A0A8X7BK73"/>
<keyword evidence="3" id="KW-1185">Reference proteome</keyword>
<reference evidence="2" key="1">
    <citation type="submission" date="2020-08" db="EMBL/GenBank/DDBJ databases">
        <title>Multicomponent nature underlies the extraordinary mechanical properties of spider dragline silk.</title>
        <authorList>
            <person name="Kono N."/>
            <person name="Nakamura H."/>
            <person name="Mori M."/>
            <person name="Yoshida Y."/>
            <person name="Ohtoshi R."/>
            <person name="Malay A.D."/>
            <person name="Moran D.A.P."/>
            <person name="Tomita M."/>
            <person name="Numata K."/>
            <person name="Arakawa K."/>
        </authorList>
    </citation>
    <scope>NUCLEOTIDE SEQUENCE</scope>
</reference>
<evidence type="ECO:0000256" key="1">
    <source>
        <dbReference type="SAM" id="MobiDB-lite"/>
    </source>
</evidence>
<feature type="compositionally biased region" description="Polar residues" evidence="1">
    <location>
        <begin position="127"/>
        <end position="138"/>
    </location>
</feature>
<feature type="region of interest" description="Disordered" evidence="1">
    <location>
        <begin position="1"/>
        <end position="22"/>
    </location>
</feature>
<organism evidence="2 3">
    <name type="scientific">Trichonephila clavipes</name>
    <name type="common">Golden silk orbweaver</name>
    <name type="synonym">Nephila clavipes</name>
    <dbReference type="NCBI Taxonomy" id="2585209"/>
    <lineage>
        <taxon>Eukaryota</taxon>
        <taxon>Metazoa</taxon>
        <taxon>Ecdysozoa</taxon>
        <taxon>Arthropoda</taxon>
        <taxon>Chelicerata</taxon>
        <taxon>Arachnida</taxon>
        <taxon>Araneae</taxon>
        <taxon>Araneomorphae</taxon>
        <taxon>Entelegynae</taxon>
        <taxon>Araneoidea</taxon>
        <taxon>Nephilidae</taxon>
        <taxon>Trichonephila</taxon>
    </lineage>
</organism>
<name>A0A8X7BK73_TRICX</name>